<reference evidence="5 6" key="1">
    <citation type="submission" date="2018-01" db="EMBL/GenBank/DDBJ databases">
        <authorList>
            <person name="Paulsen S."/>
            <person name="Gram L.K."/>
        </authorList>
    </citation>
    <scope>NUCLEOTIDE SEQUENCE [LARGE SCALE GENOMIC DNA]</scope>
    <source>
        <strain evidence="5 6">S2676</strain>
    </source>
</reference>
<keyword evidence="2 5" id="KW-0808">Transferase</keyword>
<sequence length="372" mass="41337">MSNRTLKIAHLTSAHPRFDVRIFHKMARSAAARGFDVSIVVADGKPDEKSHGVNIINVNAKKEARFARIIKSAWRVYRIAKDLSADIYHLHDPELLPYAWKLKKMGKTVIFDAHEDFPKQLLSKPYLHPVAARFLSSSSAIFEKFVCKQLDQVIGATPMITAKFAEYTKATNVNNYPIIGELAVGKDDFASKPREIIFLGGISHIRGVGELVDAMSQVENVTLNLVGNISSSTFKQSLESKRGWSAVNEWGLVERETAAEALARSKIGLVTFLPVPNHIESQPNKMFEYMSAGLPIITSNFPMWRDVVEKYECGLCVDPEDPQAIASAIMQLLDNPAEAQAMGDNGSNAVNTVFNWEAESKKLIDLYTELSL</sequence>
<evidence type="ECO:0000259" key="3">
    <source>
        <dbReference type="Pfam" id="PF00534"/>
    </source>
</evidence>
<dbReference type="SUPFAM" id="SSF53756">
    <property type="entry name" value="UDP-Glycosyltransferase/glycogen phosphorylase"/>
    <property type="match status" value="1"/>
</dbReference>
<dbReference type="AlphaFoldDB" id="A0A5S3WR59"/>
<evidence type="ECO:0000256" key="2">
    <source>
        <dbReference type="ARBA" id="ARBA00022679"/>
    </source>
</evidence>
<dbReference type="InterPro" id="IPR028098">
    <property type="entry name" value="Glyco_trans_4-like_N"/>
</dbReference>
<organism evidence="5 6">
    <name type="scientific">Pseudoalteromonas rubra</name>
    <dbReference type="NCBI Taxonomy" id="43658"/>
    <lineage>
        <taxon>Bacteria</taxon>
        <taxon>Pseudomonadati</taxon>
        <taxon>Pseudomonadota</taxon>
        <taxon>Gammaproteobacteria</taxon>
        <taxon>Alteromonadales</taxon>
        <taxon>Pseudoalteromonadaceae</taxon>
        <taxon>Pseudoalteromonas</taxon>
    </lineage>
</organism>
<protein>
    <submittedName>
        <fullName evidence="5">Glycosyl transferase</fullName>
    </submittedName>
</protein>
<feature type="domain" description="Glycosyl transferase family 1" evidence="3">
    <location>
        <begin position="189"/>
        <end position="347"/>
    </location>
</feature>
<dbReference type="EMBL" id="PNCI01000008">
    <property type="protein sequence ID" value="TMP31445.1"/>
    <property type="molecule type" value="Genomic_DNA"/>
</dbReference>
<evidence type="ECO:0000256" key="1">
    <source>
        <dbReference type="ARBA" id="ARBA00022676"/>
    </source>
</evidence>
<dbReference type="GO" id="GO:0016757">
    <property type="term" value="F:glycosyltransferase activity"/>
    <property type="evidence" value="ECO:0007669"/>
    <property type="project" value="UniProtKB-KW"/>
</dbReference>
<dbReference type="Pfam" id="PF00534">
    <property type="entry name" value="Glycos_transf_1"/>
    <property type="match status" value="1"/>
</dbReference>
<evidence type="ECO:0000313" key="5">
    <source>
        <dbReference type="EMBL" id="TMP31445.1"/>
    </source>
</evidence>
<dbReference type="Proteomes" id="UP000310249">
    <property type="component" value="Unassembled WGS sequence"/>
</dbReference>
<keyword evidence="1" id="KW-0328">Glycosyltransferase</keyword>
<reference evidence="6" key="2">
    <citation type="submission" date="2019-06" db="EMBL/GenBank/DDBJ databases">
        <title>Co-occurence of chitin degradation, pigmentation and bioactivity in marine Pseudoalteromonas.</title>
        <authorList>
            <person name="Sonnenschein E.C."/>
            <person name="Bech P.K."/>
        </authorList>
    </citation>
    <scope>NUCLEOTIDE SEQUENCE [LARGE SCALE GENOMIC DNA]</scope>
    <source>
        <strain evidence="6">S2676</strain>
    </source>
</reference>
<dbReference type="Pfam" id="PF13439">
    <property type="entry name" value="Glyco_transf_4"/>
    <property type="match status" value="1"/>
</dbReference>
<dbReference type="RefSeq" id="WP_138550712.1">
    <property type="nucleotide sequence ID" value="NZ_PNCH01000014.1"/>
</dbReference>
<dbReference type="Gene3D" id="3.40.50.2000">
    <property type="entry name" value="Glycogen Phosphorylase B"/>
    <property type="match status" value="2"/>
</dbReference>
<dbReference type="PANTHER" id="PTHR12526:SF629">
    <property type="entry name" value="TEICHURONIC ACID BIOSYNTHESIS GLYCOSYLTRANSFERASE TUAH-RELATED"/>
    <property type="match status" value="1"/>
</dbReference>
<dbReference type="PANTHER" id="PTHR12526">
    <property type="entry name" value="GLYCOSYLTRANSFERASE"/>
    <property type="match status" value="1"/>
</dbReference>
<proteinExistence type="predicted"/>
<evidence type="ECO:0000259" key="4">
    <source>
        <dbReference type="Pfam" id="PF13439"/>
    </source>
</evidence>
<dbReference type="CDD" id="cd03794">
    <property type="entry name" value="GT4_WbuB-like"/>
    <property type="match status" value="1"/>
</dbReference>
<gene>
    <name evidence="5" type="ORF">CWB99_04110</name>
</gene>
<name>A0A5S3WR59_9GAMM</name>
<feature type="domain" description="Glycosyltransferase subfamily 4-like N-terminal" evidence="4">
    <location>
        <begin position="22"/>
        <end position="166"/>
    </location>
</feature>
<evidence type="ECO:0000313" key="6">
    <source>
        <dbReference type="Proteomes" id="UP000310249"/>
    </source>
</evidence>
<accession>A0A5S3WR59</accession>
<dbReference type="InterPro" id="IPR001296">
    <property type="entry name" value="Glyco_trans_1"/>
</dbReference>
<comment type="caution">
    <text evidence="5">The sequence shown here is derived from an EMBL/GenBank/DDBJ whole genome shotgun (WGS) entry which is preliminary data.</text>
</comment>
<dbReference type="OrthoDB" id="9815351at2"/>